<dbReference type="InterPro" id="IPR020056">
    <property type="entry name" value="Rbsml_bL25/Gln-tRNA_synth_N"/>
</dbReference>
<dbReference type="GO" id="GO:0008097">
    <property type="term" value="F:5S rRNA binding"/>
    <property type="evidence" value="ECO:0007669"/>
    <property type="project" value="InterPro"/>
</dbReference>
<dbReference type="Proteomes" id="UP000230843">
    <property type="component" value="Unassembled WGS sequence"/>
</dbReference>
<dbReference type="GO" id="GO:0006412">
    <property type="term" value="P:translation"/>
    <property type="evidence" value="ECO:0007669"/>
    <property type="project" value="UniProtKB-UniRule"/>
</dbReference>
<dbReference type="PANTHER" id="PTHR33284:SF1">
    <property type="entry name" value="RIBOSOMAL PROTEIN L25_GLN-TRNA SYNTHETASE, ANTI-CODON-BINDING DOMAIN-CONTAINING PROTEIN"/>
    <property type="match status" value="1"/>
</dbReference>
<dbReference type="PANTHER" id="PTHR33284">
    <property type="entry name" value="RIBOSOMAL PROTEIN L25/GLN-TRNA SYNTHETASE, ANTI-CODON-BINDING DOMAIN-CONTAINING PROTEIN"/>
    <property type="match status" value="1"/>
</dbReference>
<feature type="region of interest" description="Disordered" evidence="6">
    <location>
        <begin position="184"/>
        <end position="224"/>
    </location>
</feature>
<dbReference type="SUPFAM" id="SSF50715">
    <property type="entry name" value="Ribosomal protein L25-like"/>
    <property type="match status" value="1"/>
</dbReference>
<dbReference type="NCBIfam" id="TIGR00731">
    <property type="entry name" value="bL25_bact_ctc"/>
    <property type="match status" value="1"/>
</dbReference>
<evidence type="ECO:0000256" key="6">
    <source>
        <dbReference type="SAM" id="MobiDB-lite"/>
    </source>
</evidence>
<evidence type="ECO:0000256" key="5">
    <source>
        <dbReference type="HAMAP-Rule" id="MF_01334"/>
    </source>
</evidence>
<dbReference type="Pfam" id="PF14693">
    <property type="entry name" value="Ribosomal_TL5_C"/>
    <property type="match status" value="1"/>
</dbReference>
<evidence type="ECO:0000256" key="2">
    <source>
        <dbReference type="ARBA" id="ARBA00022884"/>
    </source>
</evidence>
<evidence type="ECO:0000259" key="7">
    <source>
        <dbReference type="Pfam" id="PF01386"/>
    </source>
</evidence>
<feature type="compositionally biased region" description="Basic and acidic residues" evidence="6">
    <location>
        <begin position="199"/>
        <end position="224"/>
    </location>
</feature>
<proteinExistence type="inferred from homology"/>
<dbReference type="Gene3D" id="2.170.120.20">
    <property type="entry name" value="Ribosomal protein L25, beta domain"/>
    <property type="match status" value="1"/>
</dbReference>
<comment type="similarity">
    <text evidence="5">Belongs to the bacterial ribosomal protein bL25 family. CTC subfamily.</text>
</comment>
<keyword evidence="4 5" id="KW-0687">Ribonucleoprotein</keyword>
<name>A0A2M7Z659_9BACT</name>
<protein>
    <recommendedName>
        <fullName evidence="5">Large ribosomal subunit protein bL25</fullName>
    </recommendedName>
    <alternativeName>
        <fullName evidence="5">General stress protein CTC</fullName>
    </alternativeName>
</protein>
<keyword evidence="1 5" id="KW-0699">rRNA-binding</keyword>
<accession>A0A2M7Z659</accession>
<dbReference type="AlphaFoldDB" id="A0A2M7Z659"/>
<dbReference type="Pfam" id="PF01386">
    <property type="entry name" value="Ribosomal_L25p"/>
    <property type="match status" value="1"/>
</dbReference>
<dbReference type="InterPro" id="IPR020057">
    <property type="entry name" value="Ribosomal_bL25_b-dom"/>
</dbReference>
<evidence type="ECO:0000313" key="9">
    <source>
        <dbReference type="EMBL" id="PJA89599.1"/>
    </source>
</evidence>
<evidence type="ECO:0000256" key="1">
    <source>
        <dbReference type="ARBA" id="ARBA00022730"/>
    </source>
</evidence>
<dbReference type="InterPro" id="IPR001021">
    <property type="entry name" value="Ribosomal_bL25_long"/>
</dbReference>
<feature type="domain" description="Large ribosomal subunit protein bL25 L25" evidence="7">
    <location>
        <begin position="7"/>
        <end position="89"/>
    </location>
</feature>
<evidence type="ECO:0000256" key="4">
    <source>
        <dbReference type="ARBA" id="ARBA00023274"/>
    </source>
</evidence>
<sequence length="224" mass="24702">MTFSIIAKPREAKQNLNKIRAELSVPAVFYGPEVEATSVIVDRNEFEKVYREAGSNLINLEVEGGNTYSVLIQDVQVNPRTRGISHIDFRQIPMGIEITTEISLDFVGESQAVKMGGTLNKGFESLSVTCLPQDLVGELEVDISKIDNFDKVIRVSDLQLPNGIRVSDDPEAVVASVTAPLSEEQLQAKDEAETATNLEDIKVDGEKKEESEESTEEKKDESSK</sequence>
<evidence type="ECO:0000313" key="10">
    <source>
        <dbReference type="Proteomes" id="UP000230843"/>
    </source>
</evidence>
<comment type="caution">
    <text evidence="9">The sequence shown here is derived from an EMBL/GenBank/DDBJ whole genome shotgun (WGS) entry which is preliminary data.</text>
</comment>
<reference evidence="10" key="1">
    <citation type="submission" date="2017-09" db="EMBL/GenBank/DDBJ databases">
        <title>Depth-based differentiation of microbial function through sediment-hosted aquifers and enrichment of novel symbionts in the deep terrestrial subsurface.</title>
        <authorList>
            <person name="Probst A.J."/>
            <person name="Ladd B."/>
            <person name="Jarett J.K."/>
            <person name="Geller-Mcgrath D.E."/>
            <person name="Sieber C.M.K."/>
            <person name="Emerson J.B."/>
            <person name="Anantharaman K."/>
            <person name="Thomas B.C."/>
            <person name="Malmstrom R."/>
            <person name="Stieglmeier M."/>
            <person name="Klingl A."/>
            <person name="Woyke T."/>
            <person name="Ryan C.M."/>
            <person name="Banfield J.F."/>
        </authorList>
    </citation>
    <scope>NUCLEOTIDE SEQUENCE [LARGE SCALE GENOMIC DNA]</scope>
</reference>
<organism evidence="9 10">
    <name type="scientific">Candidatus Magasanikbacteria bacterium CG_4_9_14_3_um_filter_32_9</name>
    <dbReference type="NCBI Taxonomy" id="1974644"/>
    <lineage>
        <taxon>Bacteria</taxon>
        <taxon>Candidatus Magasanikiibacteriota</taxon>
    </lineage>
</organism>
<dbReference type="CDD" id="cd00495">
    <property type="entry name" value="Ribosomal_L25_TL5_CTC"/>
    <property type="match status" value="1"/>
</dbReference>
<comment type="subunit">
    <text evidence="5">Part of the 50S ribosomal subunit; part of the 5S rRNA/L5/L18/L25 subcomplex. Contacts the 5S rRNA. Binds to the 5S rRNA independently of L5 and L18.</text>
</comment>
<keyword evidence="3 5" id="KW-0689">Ribosomal protein</keyword>
<dbReference type="InterPro" id="IPR011035">
    <property type="entry name" value="Ribosomal_bL25/Gln-tRNA_synth"/>
</dbReference>
<feature type="domain" description="Large ribosomal subunit protein bL25 beta" evidence="8">
    <location>
        <begin position="97"/>
        <end position="180"/>
    </location>
</feature>
<comment type="function">
    <text evidence="5">This is one of the proteins that binds to the 5S RNA in the ribosome where it forms part of the central protuberance.</text>
</comment>
<evidence type="ECO:0000256" key="3">
    <source>
        <dbReference type="ARBA" id="ARBA00022980"/>
    </source>
</evidence>
<dbReference type="GO" id="GO:0022625">
    <property type="term" value="C:cytosolic large ribosomal subunit"/>
    <property type="evidence" value="ECO:0007669"/>
    <property type="project" value="TreeGrafter"/>
</dbReference>
<dbReference type="GO" id="GO:0003735">
    <property type="term" value="F:structural constituent of ribosome"/>
    <property type="evidence" value="ECO:0007669"/>
    <property type="project" value="InterPro"/>
</dbReference>
<dbReference type="InterPro" id="IPR020930">
    <property type="entry name" value="Ribosomal_uL5_bac-type"/>
</dbReference>
<dbReference type="InterPro" id="IPR029751">
    <property type="entry name" value="Ribosomal_L25_dom"/>
</dbReference>
<dbReference type="HAMAP" id="MF_01334">
    <property type="entry name" value="Ribosomal_bL25_CTC"/>
    <property type="match status" value="1"/>
</dbReference>
<keyword evidence="2 5" id="KW-0694">RNA-binding</keyword>
<gene>
    <name evidence="5" type="primary">rplY</name>
    <name evidence="5" type="synonym">ctc</name>
    <name evidence="9" type="ORF">CO137_03415</name>
</gene>
<dbReference type="Gene3D" id="2.40.240.10">
    <property type="entry name" value="Ribosomal Protein L25, Chain P"/>
    <property type="match status" value="1"/>
</dbReference>
<dbReference type="InterPro" id="IPR037121">
    <property type="entry name" value="Ribosomal_bL25_C"/>
</dbReference>
<evidence type="ECO:0000259" key="8">
    <source>
        <dbReference type="Pfam" id="PF14693"/>
    </source>
</evidence>
<dbReference type="EMBL" id="PFVJ01000073">
    <property type="protein sequence ID" value="PJA89599.1"/>
    <property type="molecule type" value="Genomic_DNA"/>
</dbReference>